<evidence type="ECO:0000259" key="1">
    <source>
        <dbReference type="Pfam" id="PF13409"/>
    </source>
</evidence>
<reference evidence="3 4" key="1">
    <citation type="submission" date="2024-05" db="EMBL/GenBank/DDBJ databases">
        <title>A draft genome resource for the thread blight pathogen Marasmius tenuissimus strain MS-2.</title>
        <authorList>
            <person name="Yulfo-Soto G.E."/>
            <person name="Baruah I.K."/>
            <person name="Amoako-Attah I."/>
            <person name="Bukari Y."/>
            <person name="Meinhardt L.W."/>
            <person name="Bailey B.A."/>
            <person name="Cohen S.P."/>
        </authorList>
    </citation>
    <scope>NUCLEOTIDE SEQUENCE [LARGE SCALE GENOMIC DNA]</scope>
    <source>
        <strain evidence="3 4">MS-2</strain>
    </source>
</reference>
<protein>
    <recommendedName>
        <fullName evidence="5">Glutathione S-transferase</fullName>
    </recommendedName>
</protein>
<feature type="domain" description="GST N-terminal" evidence="1">
    <location>
        <begin position="20"/>
        <end position="98"/>
    </location>
</feature>
<dbReference type="InterPro" id="IPR036249">
    <property type="entry name" value="Thioredoxin-like_sf"/>
</dbReference>
<dbReference type="InterPro" id="IPR054416">
    <property type="entry name" value="GST_UstS-like_C"/>
</dbReference>
<dbReference type="Proteomes" id="UP001437256">
    <property type="component" value="Unassembled WGS sequence"/>
</dbReference>
<evidence type="ECO:0000313" key="4">
    <source>
        <dbReference type="Proteomes" id="UP001437256"/>
    </source>
</evidence>
<gene>
    <name evidence="3" type="ORF">AAF712_006205</name>
</gene>
<evidence type="ECO:0000313" key="3">
    <source>
        <dbReference type="EMBL" id="KAL0066805.1"/>
    </source>
</evidence>
<dbReference type="Pfam" id="PF13409">
    <property type="entry name" value="GST_N_2"/>
    <property type="match status" value="1"/>
</dbReference>
<name>A0ABR2ZZN9_9AGAR</name>
<feature type="domain" description="Glutathione S-transferase UstS-like C-terminal" evidence="2">
    <location>
        <begin position="132"/>
        <end position="246"/>
    </location>
</feature>
<keyword evidence="4" id="KW-1185">Reference proteome</keyword>
<proteinExistence type="predicted"/>
<evidence type="ECO:0000259" key="2">
    <source>
        <dbReference type="Pfam" id="PF22041"/>
    </source>
</evidence>
<accession>A0ABR2ZZN9</accession>
<dbReference type="InterPro" id="IPR004045">
    <property type="entry name" value="Glutathione_S-Trfase_N"/>
</dbReference>
<dbReference type="SUPFAM" id="SSF52833">
    <property type="entry name" value="Thioredoxin-like"/>
    <property type="match status" value="1"/>
</dbReference>
<dbReference type="Pfam" id="PF22041">
    <property type="entry name" value="GST_C_7"/>
    <property type="match status" value="1"/>
</dbReference>
<organism evidence="3 4">
    <name type="scientific">Marasmius tenuissimus</name>
    <dbReference type="NCBI Taxonomy" id="585030"/>
    <lineage>
        <taxon>Eukaryota</taxon>
        <taxon>Fungi</taxon>
        <taxon>Dikarya</taxon>
        <taxon>Basidiomycota</taxon>
        <taxon>Agaricomycotina</taxon>
        <taxon>Agaricomycetes</taxon>
        <taxon>Agaricomycetidae</taxon>
        <taxon>Agaricales</taxon>
        <taxon>Marasmiineae</taxon>
        <taxon>Marasmiaceae</taxon>
        <taxon>Marasmius</taxon>
    </lineage>
</organism>
<dbReference type="Gene3D" id="1.20.1050.10">
    <property type="match status" value="1"/>
</dbReference>
<dbReference type="Gene3D" id="3.40.30.10">
    <property type="entry name" value="Glutaredoxin"/>
    <property type="match status" value="1"/>
</dbReference>
<dbReference type="EMBL" id="JBBXMP010000032">
    <property type="protein sequence ID" value="KAL0066805.1"/>
    <property type="molecule type" value="Genomic_DNA"/>
</dbReference>
<evidence type="ECO:0008006" key="5">
    <source>
        <dbReference type="Google" id="ProtNLM"/>
    </source>
</evidence>
<sequence>MITVYDIGPTTLRANATFGYSPFVRIIALILRYKKLEHKIVPLRWSEFGNVAKSLNAKPTAIGTRPDGTARYTVPFIHDSKHDRVVLDSLLIAEYLDAKYPDTPTVIPPGTKLLQASFQSDGVWTRFVPIQYNIVRTRYRQYVSDEFQKEREAVSGPVPFPSAEEQKAAWEKSKAAFNVELVKLFEKADVGDDTFIMGKEPTFGDFTIAALFGGLRLVWGKDSEEWKEAQTWMGGRVGKICEKLAKDLVEYD</sequence>
<comment type="caution">
    <text evidence="3">The sequence shown here is derived from an EMBL/GenBank/DDBJ whole genome shotgun (WGS) entry which is preliminary data.</text>
</comment>